<dbReference type="InterPro" id="IPR001789">
    <property type="entry name" value="Sig_transdc_resp-reg_receiver"/>
</dbReference>
<evidence type="ECO:0000256" key="9">
    <source>
        <dbReference type="ARBA" id="ARBA00067337"/>
    </source>
</evidence>
<dbReference type="Gene3D" id="1.10.10.10">
    <property type="entry name" value="Winged helix-like DNA-binding domain superfamily/Winged helix DNA-binding domain"/>
    <property type="match status" value="1"/>
</dbReference>
<dbReference type="InterPro" id="IPR039420">
    <property type="entry name" value="WalR-like"/>
</dbReference>
<evidence type="ECO:0000256" key="10">
    <source>
        <dbReference type="PROSITE-ProRule" id="PRU00169"/>
    </source>
</evidence>
<feature type="domain" description="OmpR/PhoB-type" evidence="13">
    <location>
        <begin position="135"/>
        <end position="235"/>
    </location>
</feature>
<feature type="DNA-binding region" description="OmpR/PhoB-type" evidence="11">
    <location>
        <begin position="135"/>
        <end position="235"/>
    </location>
</feature>
<dbReference type="Gene3D" id="3.40.50.2300">
    <property type="match status" value="1"/>
</dbReference>
<dbReference type="GO" id="GO:0032993">
    <property type="term" value="C:protein-DNA complex"/>
    <property type="evidence" value="ECO:0007669"/>
    <property type="project" value="TreeGrafter"/>
</dbReference>
<keyword evidence="2" id="KW-0963">Cytoplasm</keyword>
<comment type="subcellular location">
    <subcellularLocation>
        <location evidence="1">Cytoplasm</location>
    </subcellularLocation>
</comment>
<accession>A0A4Q9VG62</accession>
<name>A0A4Q9VG62_9HYPH</name>
<proteinExistence type="predicted"/>
<dbReference type="FunFam" id="1.10.10.10:FF:000099">
    <property type="entry name" value="Two-component system response regulator TorR"/>
    <property type="match status" value="1"/>
</dbReference>
<dbReference type="PANTHER" id="PTHR48111:SF4">
    <property type="entry name" value="DNA-BINDING DUAL TRANSCRIPTIONAL REGULATOR OMPR"/>
    <property type="match status" value="1"/>
</dbReference>
<dbReference type="EMBL" id="SJFN01000038">
    <property type="protein sequence ID" value="TBW33869.1"/>
    <property type="molecule type" value="Genomic_DNA"/>
</dbReference>
<evidence type="ECO:0000256" key="7">
    <source>
        <dbReference type="ARBA" id="ARBA00023159"/>
    </source>
</evidence>
<keyword evidence="15" id="KW-1185">Reference proteome</keyword>
<evidence type="ECO:0000256" key="2">
    <source>
        <dbReference type="ARBA" id="ARBA00022490"/>
    </source>
</evidence>
<evidence type="ECO:0000259" key="12">
    <source>
        <dbReference type="PROSITE" id="PS50110"/>
    </source>
</evidence>
<dbReference type="PROSITE" id="PS50110">
    <property type="entry name" value="RESPONSE_REGULATORY"/>
    <property type="match status" value="1"/>
</dbReference>
<dbReference type="Pfam" id="PF00486">
    <property type="entry name" value="Trans_reg_C"/>
    <property type="match status" value="1"/>
</dbReference>
<organism evidence="14 15">
    <name type="scientific">Siculibacillus lacustris</name>
    <dbReference type="NCBI Taxonomy" id="1549641"/>
    <lineage>
        <taxon>Bacteria</taxon>
        <taxon>Pseudomonadati</taxon>
        <taxon>Pseudomonadota</taxon>
        <taxon>Alphaproteobacteria</taxon>
        <taxon>Hyphomicrobiales</taxon>
        <taxon>Ancalomicrobiaceae</taxon>
        <taxon>Siculibacillus</taxon>
    </lineage>
</organism>
<evidence type="ECO:0000313" key="15">
    <source>
        <dbReference type="Proteomes" id="UP000292781"/>
    </source>
</evidence>
<reference evidence="14 15" key="1">
    <citation type="submission" date="2019-02" db="EMBL/GenBank/DDBJ databases">
        <title>Siculibacillus lacustris gen. nov., sp. nov., a new rosette-forming bacterium isolated from a freshwater crater lake (Lake St. Ana, Romania).</title>
        <authorList>
            <person name="Felfoldi T."/>
            <person name="Marton Z."/>
            <person name="Szabo A."/>
            <person name="Mentes A."/>
            <person name="Boka K."/>
            <person name="Marialigeti K."/>
            <person name="Mathe I."/>
            <person name="Koncz M."/>
            <person name="Schumann P."/>
            <person name="Toth E."/>
        </authorList>
    </citation>
    <scope>NUCLEOTIDE SEQUENCE [LARGE SCALE GENOMIC DNA]</scope>
    <source>
        <strain evidence="14 15">SA-279</strain>
    </source>
</reference>
<evidence type="ECO:0000256" key="5">
    <source>
        <dbReference type="ARBA" id="ARBA00023015"/>
    </source>
</evidence>
<gene>
    <name evidence="14" type="ORF">EYW49_19255</name>
</gene>
<dbReference type="CDD" id="cd00383">
    <property type="entry name" value="trans_reg_C"/>
    <property type="match status" value="1"/>
</dbReference>
<keyword evidence="7" id="KW-0010">Activator</keyword>
<dbReference type="InterPro" id="IPR011006">
    <property type="entry name" value="CheY-like_superfamily"/>
</dbReference>
<dbReference type="PROSITE" id="PS51755">
    <property type="entry name" value="OMPR_PHOB"/>
    <property type="match status" value="1"/>
</dbReference>
<evidence type="ECO:0000256" key="11">
    <source>
        <dbReference type="PROSITE-ProRule" id="PRU01091"/>
    </source>
</evidence>
<evidence type="ECO:0000256" key="4">
    <source>
        <dbReference type="ARBA" id="ARBA00023012"/>
    </source>
</evidence>
<feature type="domain" description="Response regulatory" evidence="12">
    <location>
        <begin position="5"/>
        <end position="118"/>
    </location>
</feature>
<dbReference type="GO" id="GO:0005829">
    <property type="term" value="C:cytosol"/>
    <property type="evidence" value="ECO:0007669"/>
    <property type="project" value="TreeGrafter"/>
</dbReference>
<keyword evidence="8" id="KW-0804">Transcription</keyword>
<dbReference type="GO" id="GO:0006355">
    <property type="term" value="P:regulation of DNA-templated transcription"/>
    <property type="evidence" value="ECO:0007669"/>
    <property type="project" value="InterPro"/>
</dbReference>
<dbReference type="RefSeq" id="WP_131311259.1">
    <property type="nucleotide sequence ID" value="NZ_SJFN01000038.1"/>
</dbReference>
<dbReference type="SUPFAM" id="SSF46894">
    <property type="entry name" value="C-terminal effector domain of the bipartite response regulators"/>
    <property type="match status" value="1"/>
</dbReference>
<dbReference type="InterPro" id="IPR036388">
    <property type="entry name" value="WH-like_DNA-bd_sf"/>
</dbReference>
<evidence type="ECO:0000313" key="14">
    <source>
        <dbReference type="EMBL" id="TBW33869.1"/>
    </source>
</evidence>
<dbReference type="GO" id="GO:0000976">
    <property type="term" value="F:transcription cis-regulatory region binding"/>
    <property type="evidence" value="ECO:0007669"/>
    <property type="project" value="TreeGrafter"/>
</dbReference>
<dbReference type="Proteomes" id="UP000292781">
    <property type="component" value="Unassembled WGS sequence"/>
</dbReference>
<evidence type="ECO:0000256" key="6">
    <source>
        <dbReference type="ARBA" id="ARBA00023125"/>
    </source>
</evidence>
<evidence type="ECO:0000259" key="13">
    <source>
        <dbReference type="PROSITE" id="PS51755"/>
    </source>
</evidence>
<dbReference type="SMART" id="SM00862">
    <property type="entry name" value="Trans_reg_C"/>
    <property type="match status" value="1"/>
</dbReference>
<keyword evidence="4" id="KW-0902">Two-component regulatory system</keyword>
<dbReference type="InterPro" id="IPR001867">
    <property type="entry name" value="OmpR/PhoB-type_DNA-bd"/>
</dbReference>
<comment type="caution">
    <text evidence="14">The sequence shown here is derived from an EMBL/GenBank/DDBJ whole genome shotgun (WGS) entry which is preliminary data.</text>
</comment>
<evidence type="ECO:0000256" key="8">
    <source>
        <dbReference type="ARBA" id="ARBA00023163"/>
    </source>
</evidence>
<dbReference type="SUPFAM" id="SSF52172">
    <property type="entry name" value="CheY-like"/>
    <property type="match status" value="1"/>
</dbReference>
<sequence length="240" mass="26878">MTAKRILVVDDDEQIRSILRSLLEREGFEVAEARNGEELWEGLRVGLTSLVTLDLNLQGEDGLALARDVRSRLDVPIIMISGKSDDVDRIVGLELGADDYITKPFNLREVLARIRAVLRRYEPNHRPVSEAAPDRELLTFDGWSLDAASRVVTDPAGAAVDLTTAEFNLLVLFVERPRRVLSRDLILDLLKGAEWSPFDRSIDTLVARLRRKIEGDPDHPALVKTVRGVGYVFSADVGRR</sequence>
<dbReference type="AlphaFoldDB" id="A0A4Q9VG62"/>
<keyword evidence="3 10" id="KW-0597">Phosphoprotein</keyword>
<dbReference type="OrthoDB" id="9784252at2"/>
<dbReference type="SMART" id="SM00448">
    <property type="entry name" value="REC"/>
    <property type="match status" value="1"/>
</dbReference>
<feature type="modified residue" description="4-aspartylphosphate" evidence="10">
    <location>
        <position position="54"/>
    </location>
</feature>
<dbReference type="InterPro" id="IPR016032">
    <property type="entry name" value="Sig_transdc_resp-reg_C-effctor"/>
</dbReference>
<dbReference type="PANTHER" id="PTHR48111">
    <property type="entry name" value="REGULATOR OF RPOS"/>
    <property type="match status" value="1"/>
</dbReference>
<keyword evidence="6 11" id="KW-0238">DNA-binding</keyword>
<dbReference type="Gene3D" id="6.10.250.690">
    <property type="match status" value="1"/>
</dbReference>
<dbReference type="Pfam" id="PF00072">
    <property type="entry name" value="Response_reg"/>
    <property type="match status" value="1"/>
</dbReference>
<evidence type="ECO:0000256" key="1">
    <source>
        <dbReference type="ARBA" id="ARBA00004496"/>
    </source>
</evidence>
<protein>
    <recommendedName>
        <fullName evidence="9">Regulatory protein VirG</fullName>
    </recommendedName>
</protein>
<dbReference type="GO" id="GO:0000156">
    <property type="term" value="F:phosphorelay response regulator activity"/>
    <property type="evidence" value="ECO:0007669"/>
    <property type="project" value="TreeGrafter"/>
</dbReference>
<evidence type="ECO:0000256" key="3">
    <source>
        <dbReference type="ARBA" id="ARBA00022553"/>
    </source>
</evidence>
<keyword evidence="5" id="KW-0805">Transcription regulation</keyword>